<comment type="caution">
    <text evidence="2">The sequence shown here is derived from an EMBL/GenBank/DDBJ whole genome shotgun (WGS) entry which is preliminary data.</text>
</comment>
<evidence type="ECO:0000313" key="2">
    <source>
        <dbReference type="EMBL" id="TVU25921.1"/>
    </source>
</evidence>
<sequence>MAREPAIQGSIASSTILLGALLIQSATNRSLLLPSPILQLQRHPYTALHRSRPSLHQLAPNHPTPATATARVPASIDNDHGDVALLLPLRYTAHLLFPSLEAARPGPSTHRWSCTTAASEVAPPSLLHSRRPGPPSPSSPLPPSSPGREVGGNSSFKLEYASARHWMFRYSYIGKILTKIMEA</sequence>
<reference evidence="2 3" key="1">
    <citation type="journal article" date="2019" name="Sci. Rep.">
        <title>A high-quality genome of Eragrostis curvula grass provides insights into Poaceae evolution and supports new strategies to enhance forage quality.</title>
        <authorList>
            <person name="Carballo J."/>
            <person name="Santos B.A.C.M."/>
            <person name="Zappacosta D."/>
            <person name="Garbus I."/>
            <person name="Selva J.P."/>
            <person name="Gallo C.A."/>
            <person name="Diaz A."/>
            <person name="Albertini E."/>
            <person name="Caccamo M."/>
            <person name="Echenique V."/>
        </authorList>
    </citation>
    <scope>NUCLEOTIDE SEQUENCE [LARGE SCALE GENOMIC DNA]</scope>
    <source>
        <strain evidence="3">cv. Victoria</strain>
        <tissue evidence="2">Leaf</tissue>
    </source>
</reference>
<accession>A0A5J9URL5</accession>
<gene>
    <name evidence="2" type="ORF">EJB05_28442</name>
</gene>
<dbReference type="Proteomes" id="UP000324897">
    <property type="component" value="Chromosome 2"/>
</dbReference>
<feature type="non-terminal residue" evidence="2">
    <location>
        <position position="1"/>
    </location>
</feature>
<proteinExistence type="predicted"/>
<name>A0A5J9URL5_9POAL</name>
<dbReference type="AlphaFoldDB" id="A0A5J9URL5"/>
<feature type="compositionally biased region" description="Pro residues" evidence="1">
    <location>
        <begin position="132"/>
        <end position="145"/>
    </location>
</feature>
<protein>
    <submittedName>
        <fullName evidence="2">Uncharacterized protein</fullName>
    </submittedName>
</protein>
<evidence type="ECO:0000256" key="1">
    <source>
        <dbReference type="SAM" id="MobiDB-lite"/>
    </source>
</evidence>
<evidence type="ECO:0000313" key="3">
    <source>
        <dbReference type="Proteomes" id="UP000324897"/>
    </source>
</evidence>
<organism evidence="2 3">
    <name type="scientific">Eragrostis curvula</name>
    <name type="common">weeping love grass</name>
    <dbReference type="NCBI Taxonomy" id="38414"/>
    <lineage>
        <taxon>Eukaryota</taxon>
        <taxon>Viridiplantae</taxon>
        <taxon>Streptophyta</taxon>
        <taxon>Embryophyta</taxon>
        <taxon>Tracheophyta</taxon>
        <taxon>Spermatophyta</taxon>
        <taxon>Magnoliopsida</taxon>
        <taxon>Liliopsida</taxon>
        <taxon>Poales</taxon>
        <taxon>Poaceae</taxon>
        <taxon>PACMAD clade</taxon>
        <taxon>Chloridoideae</taxon>
        <taxon>Eragrostideae</taxon>
        <taxon>Eragrostidinae</taxon>
        <taxon>Eragrostis</taxon>
    </lineage>
</organism>
<keyword evidence="3" id="KW-1185">Reference proteome</keyword>
<dbReference type="EMBL" id="RWGY01000013">
    <property type="protein sequence ID" value="TVU25921.1"/>
    <property type="molecule type" value="Genomic_DNA"/>
</dbReference>
<feature type="region of interest" description="Disordered" evidence="1">
    <location>
        <begin position="124"/>
        <end position="152"/>
    </location>
</feature>
<dbReference type="Gramene" id="TVU25921">
    <property type="protein sequence ID" value="TVU25921"/>
    <property type="gene ID" value="EJB05_28442"/>
</dbReference>